<organism evidence="2 3">
    <name type="scientific">Geosmithia morbida</name>
    <dbReference type="NCBI Taxonomy" id="1094350"/>
    <lineage>
        <taxon>Eukaryota</taxon>
        <taxon>Fungi</taxon>
        <taxon>Dikarya</taxon>
        <taxon>Ascomycota</taxon>
        <taxon>Pezizomycotina</taxon>
        <taxon>Sordariomycetes</taxon>
        <taxon>Hypocreomycetidae</taxon>
        <taxon>Hypocreales</taxon>
        <taxon>Bionectriaceae</taxon>
        <taxon>Geosmithia</taxon>
    </lineage>
</organism>
<keyword evidence="3" id="KW-1185">Reference proteome</keyword>
<protein>
    <submittedName>
        <fullName evidence="2">NACHT domain</fullName>
    </submittedName>
</protein>
<dbReference type="PANTHER" id="PTHR10039">
    <property type="entry name" value="AMELOGENIN"/>
    <property type="match status" value="1"/>
</dbReference>
<proteinExistence type="predicted"/>
<dbReference type="Pfam" id="PF22939">
    <property type="entry name" value="WHD_GPIID"/>
    <property type="match status" value="1"/>
</dbReference>
<dbReference type="AlphaFoldDB" id="A0A9P4YVG5"/>
<reference evidence="2" key="1">
    <citation type="submission" date="2020-03" db="EMBL/GenBank/DDBJ databases">
        <title>Site-based positive gene gene selection in Geosmithia morbida across the United States reveals a broad range of putative effectors and factors for local host and environmental adapation.</title>
        <authorList>
            <person name="Onufrak A."/>
            <person name="Murdoch R.W."/>
            <person name="Gazis R."/>
            <person name="Huff M."/>
            <person name="Staton M."/>
            <person name="Klingeman W."/>
            <person name="Hadziabdic D."/>
        </authorList>
    </citation>
    <scope>NUCLEOTIDE SEQUENCE</scope>
    <source>
        <strain evidence="2">1262</strain>
    </source>
</reference>
<name>A0A9P4YVG5_9HYPO</name>
<gene>
    <name evidence="2" type="ORF">GMORB2_5564</name>
</gene>
<dbReference type="OrthoDB" id="7464126at2759"/>
<evidence type="ECO:0000259" key="1">
    <source>
        <dbReference type="Pfam" id="PF22939"/>
    </source>
</evidence>
<evidence type="ECO:0000313" key="2">
    <source>
        <dbReference type="EMBL" id="KAF4123848.1"/>
    </source>
</evidence>
<dbReference type="Proteomes" id="UP000749293">
    <property type="component" value="Unassembled WGS sequence"/>
</dbReference>
<comment type="caution">
    <text evidence="2">The sequence shown here is derived from an EMBL/GenBank/DDBJ whole genome shotgun (WGS) entry which is preliminary data.</text>
</comment>
<accession>A0A9P4YVG5</accession>
<evidence type="ECO:0000313" key="3">
    <source>
        <dbReference type="Proteomes" id="UP000749293"/>
    </source>
</evidence>
<dbReference type="RefSeq" id="XP_035322500.1">
    <property type="nucleotide sequence ID" value="XM_035467534.1"/>
</dbReference>
<dbReference type="GeneID" id="55971789"/>
<feature type="domain" description="GPI inositol-deacylase winged helix" evidence="1">
    <location>
        <begin position="52"/>
        <end position="126"/>
    </location>
</feature>
<sequence length="212" mass="23251">MCLRVVLQIASLCLAKTDKTIRQALVDLLRDLSGIFSHILQQSAVFGEEYHGRTLELVTAACRSLSTDELREALAVAPGDSDWDPTRIPNVIYAVLTCCGSLLIADEETKLVRLIYHSLKQFLNREPGAVEMPSTVPTSGIADADKTITAVIATYANYSIFNTQLTSTGAVPQPRQYDKIPRKVVGFVSNSGSTKKLALKLLKPREQLTMDI</sequence>
<dbReference type="PANTHER" id="PTHR10039:SF10">
    <property type="entry name" value="NACHT DOMAIN-CONTAINING PROTEIN"/>
    <property type="match status" value="1"/>
</dbReference>
<dbReference type="EMBL" id="JAANYQ010000005">
    <property type="protein sequence ID" value="KAF4123848.1"/>
    <property type="molecule type" value="Genomic_DNA"/>
</dbReference>
<dbReference type="InterPro" id="IPR054471">
    <property type="entry name" value="GPIID_WHD"/>
</dbReference>